<dbReference type="InterPro" id="IPR036259">
    <property type="entry name" value="MFS_trans_sf"/>
</dbReference>
<keyword evidence="8" id="KW-1185">Reference proteome</keyword>
<dbReference type="InterPro" id="IPR011051">
    <property type="entry name" value="RmlC_Cupin_sf"/>
</dbReference>
<evidence type="ECO:0000256" key="4">
    <source>
        <dbReference type="ARBA" id="ARBA00023239"/>
    </source>
</evidence>
<dbReference type="SUPFAM" id="SSF103473">
    <property type="entry name" value="MFS general substrate transporter"/>
    <property type="match status" value="1"/>
</dbReference>
<dbReference type="InterPro" id="IPR024060">
    <property type="entry name" value="Ureidoglycolate_lyase_dom_sf"/>
</dbReference>
<dbReference type="PANTHER" id="PTHR21221">
    <property type="entry name" value="UREIDOGLYCOLATE HYDROLASE"/>
    <property type="match status" value="1"/>
</dbReference>
<dbReference type="Proteomes" id="UP000037505">
    <property type="component" value="Unassembled WGS sequence"/>
</dbReference>
<evidence type="ECO:0008006" key="9">
    <source>
        <dbReference type="Google" id="ProtNLM"/>
    </source>
</evidence>
<feature type="transmembrane region" description="Helical" evidence="6">
    <location>
        <begin position="158"/>
        <end position="182"/>
    </location>
</feature>
<feature type="transmembrane region" description="Helical" evidence="6">
    <location>
        <begin position="202"/>
        <end position="220"/>
    </location>
</feature>
<dbReference type="GO" id="GO:0022857">
    <property type="term" value="F:transmembrane transporter activity"/>
    <property type="evidence" value="ECO:0007669"/>
    <property type="project" value="InterPro"/>
</dbReference>
<evidence type="ECO:0000313" key="7">
    <source>
        <dbReference type="EMBL" id="KNG88170.1"/>
    </source>
</evidence>
<sequence>MIVFWGGLTMITAAVHNPQGIMAIRFFLGLAESTTFAGTHYILGAWYTEKELGKRSGIFTASGLAGTMFGGFIQAGIHSSLDGARGLSGWRWLFIIDGLITLPIALYGLFLFPDTPATTQAPYLSASERALAISRMPEASPARSRLDLAFAKKIFGTWYWYGFVILWIIAGETESFSTNTLLALYMKSHPTNKYAVTQLNNYPSGVPAVGIVSTLFWATLTDFMGGKRYLVGFFIGITGIITSALILTQFDSTATVFGAYYWAGAVYACQATFFAWCNDVMRYQDGRMRSVVIASMNLGSNAVNAWWSILFYSATFAPRFTRASQGRTLLNHRPRTPPPSKITTTTTMAPILTTTPTVHVAPSPLTKEAFAPFGTAIYSPLPRDLNQPPASVSSLAPHTPAPVLANQNSALKYSPISPLQDNYPGHCPSNQPSSARMTMFSCFPRQLRGQNTKFFDVRILERHPFTTQTFTPVDLSSQPDAGGHPEPFFLVVVAPTLKGQTATAMTPSGPVTVRDPPDLKNLKAFVARGGQAVTYAAGTWHAPMVVLGSRRVDFVVVQFVNGVDDEDCQEVEFGEGVVVEVEGRAAAKL</sequence>
<comment type="catalytic activity">
    <reaction evidence="5">
        <text>(S)-ureidoglycolate = urea + glyoxylate</text>
        <dbReference type="Rhea" id="RHEA:11304"/>
        <dbReference type="ChEBI" id="CHEBI:16199"/>
        <dbReference type="ChEBI" id="CHEBI:36655"/>
        <dbReference type="ChEBI" id="CHEBI:57296"/>
        <dbReference type="EC" id="4.3.2.3"/>
    </reaction>
</comment>
<reference evidence="7 8" key="1">
    <citation type="submission" date="2014-06" db="EMBL/GenBank/DDBJ databases">
        <title>The Genome of the Aflatoxigenic Filamentous Fungus Aspergillus nomius.</title>
        <authorList>
            <person name="Moore M.G."/>
            <person name="Shannon B.M."/>
            <person name="Brian M.M."/>
        </authorList>
    </citation>
    <scope>NUCLEOTIDE SEQUENCE [LARGE SCALE GENOMIC DNA]</scope>
    <source>
        <strain evidence="7 8">NRRL 13137</strain>
    </source>
</reference>
<dbReference type="AlphaFoldDB" id="A0A0L1J900"/>
<evidence type="ECO:0000256" key="2">
    <source>
        <dbReference type="ARBA" id="ARBA00011738"/>
    </source>
</evidence>
<dbReference type="Gene3D" id="2.60.120.480">
    <property type="entry name" value="Ureidoglycolate hydrolase"/>
    <property type="match status" value="1"/>
</dbReference>
<keyword evidence="6" id="KW-1133">Transmembrane helix</keyword>
<name>A0A0L1J900_ASPN3</name>
<evidence type="ECO:0000256" key="1">
    <source>
        <dbReference type="ARBA" id="ARBA00004141"/>
    </source>
</evidence>
<comment type="subunit">
    <text evidence="2">Homodimer.</text>
</comment>
<feature type="transmembrane region" description="Helical" evidence="6">
    <location>
        <begin position="229"/>
        <end position="247"/>
    </location>
</feature>
<evidence type="ECO:0000256" key="3">
    <source>
        <dbReference type="ARBA" id="ARBA00022631"/>
    </source>
</evidence>
<evidence type="ECO:0000256" key="5">
    <source>
        <dbReference type="ARBA" id="ARBA00047684"/>
    </source>
</evidence>
<comment type="subcellular location">
    <subcellularLocation>
        <location evidence="1">Membrane</location>
        <topology evidence="1">Multi-pass membrane protein</topology>
    </subcellularLocation>
</comment>
<dbReference type="GO" id="GO:0050385">
    <property type="term" value="F:ureidoglycolate lyase activity"/>
    <property type="evidence" value="ECO:0007669"/>
    <property type="project" value="UniProtKB-EC"/>
</dbReference>
<accession>A0A0L1J900</accession>
<evidence type="ECO:0000313" key="8">
    <source>
        <dbReference type="Proteomes" id="UP000037505"/>
    </source>
</evidence>
<dbReference type="GO" id="GO:0006144">
    <property type="term" value="P:purine nucleobase metabolic process"/>
    <property type="evidence" value="ECO:0007669"/>
    <property type="project" value="UniProtKB-KW"/>
</dbReference>
<dbReference type="FunFam" id="2.60.120.480:FF:000002">
    <property type="entry name" value="Probable ureidoglycolate hydrolase"/>
    <property type="match status" value="1"/>
</dbReference>
<feature type="transmembrane region" description="Helical" evidence="6">
    <location>
        <begin position="259"/>
        <end position="278"/>
    </location>
</feature>
<dbReference type="GeneID" id="26806042"/>
<dbReference type="InterPro" id="IPR047233">
    <property type="entry name" value="UAH_cupin"/>
</dbReference>
<dbReference type="CDD" id="cd20298">
    <property type="entry name" value="cupin_UAH"/>
    <property type="match status" value="1"/>
</dbReference>
<dbReference type="SUPFAM" id="SSF51182">
    <property type="entry name" value="RmlC-like cupins"/>
    <property type="match status" value="1"/>
</dbReference>
<dbReference type="Pfam" id="PF04115">
    <property type="entry name" value="Ureidogly_lyase"/>
    <property type="match status" value="1"/>
</dbReference>
<proteinExistence type="predicted"/>
<dbReference type="Pfam" id="PF07690">
    <property type="entry name" value="MFS_1"/>
    <property type="match status" value="1"/>
</dbReference>
<organism evidence="7 8">
    <name type="scientific">Aspergillus nomiae NRRL (strain ATCC 15546 / NRRL 13137 / CBS 260.88 / M93)</name>
    <dbReference type="NCBI Taxonomy" id="1509407"/>
    <lineage>
        <taxon>Eukaryota</taxon>
        <taxon>Fungi</taxon>
        <taxon>Dikarya</taxon>
        <taxon>Ascomycota</taxon>
        <taxon>Pezizomycotina</taxon>
        <taxon>Eurotiomycetes</taxon>
        <taxon>Eurotiomycetidae</taxon>
        <taxon>Eurotiales</taxon>
        <taxon>Aspergillaceae</taxon>
        <taxon>Aspergillus</taxon>
        <taxon>Aspergillus subgen. Circumdati</taxon>
    </lineage>
</organism>
<keyword evidence="6" id="KW-0812">Transmembrane</keyword>
<dbReference type="RefSeq" id="XP_015409093.1">
    <property type="nucleotide sequence ID" value="XM_015549495.1"/>
</dbReference>
<keyword evidence="6" id="KW-0472">Membrane</keyword>
<dbReference type="GO" id="GO:0004848">
    <property type="term" value="F:ureidoglycolate hydrolase activity"/>
    <property type="evidence" value="ECO:0007669"/>
    <property type="project" value="InterPro"/>
</dbReference>
<dbReference type="PANTHER" id="PTHR21221:SF1">
    <property type="entry name" value="UREIDOGLYCOLATE LYASE"/>
    <property type="match status" value="1"/>
</dbReference>
<keyword evidence="4" id="KW-0456">Lyase</keyword>
<feature type="transmembrane region" description="Helical" evidence="6">
    <location>
        <begin position="89"/>
        <end position="112"/>
    </location>
</feature>
<dbReference type="GO" id="GO:0016020">
    <property type="term" value="C:membrane"/>
    <property type="evidence" value="ECO:0007669"/>
    <property type="project" value="UniProtKB-SubCell"/>
</dbReference>
<dbReference type="OrthoDB" id="10266039at2759"/>
<dbReference type="STRING" id="1509407.A0A0L1J900"/>
<feature type="transmembrane region" description="Helical" evidence="6">
    <location>
        <begin position="290"/>
        <end position="312"/>
    </location>
</feature>
<dbReference type="InterPro" id="IPR007247">
    <property type="entry name" value="Ureidogly_lyase"/>
</dbReference>
<evidence type="ECO:0000256" key="6">
    <source>
        <dbReference type="SAM" id="Phobius"/>
    </source>
</evidence>
<protein>
    <recommendedName>
        <fullName evidence="9">Allantoate permease</fullName>
    </recommendedName>
</protein>
<gene>
    <name evidence="7" type="ORF">ANOM_004238</name>
</gene>
<dbReference type="InterPro" id="IPR011701">
    <property type="entry name" value="MFS"/>
</dbReference>
<keyword evidence="3" id="KW-0659">Purine metabolism</keyword>
<dbReference type="GO" id="GO:0000256">
    <property type="term" value="P:allantoin catabolic process"/>
    <property type="evidence" value="ECO:0007669"/>
    <property type="project" value="InterPro"/>
</dbReference>
<feature type="transmembrane region" description="Helical" evidence="6">
    <location>
        <begin position="20"/>
        <end position="46"/>
    </location>
</feature>
<dbReference type="Gene3D" id="1.20.1250.20">
    <property type="entry name" value="MFS general substrate transporter like domains"/>
    <property type="match status" value="1"/>
</dbReference>
<feature type="transmembrane region" description="Helical" evidence="6">
    <location>
        <begin position="58"/>
        <end position="77"/>
    </location>
</feature>
<comment type="caution">
    <text evidence="7">The sequence shown here is derived from an EMBL/GenBank/DDBJ whole genome shotgun (WGS) entry which is preliminary data.</text>
</comment>
<dbReference type="EMBL" id="JNOM01000059">
    <property type="protein sequence ID" value="KNG88170.1"/>
    <property type="molecule type" value="Genomic_DNA"/>
</dbReference>